<dbReference type="InterPro" id="IPR050598">
    <property type="entry name" value="AminoAcid_Transporter"/>
</dbReference>
<sequence>MENDQNYDSISDVANESEKSAEDVKASEEREENGRNYTEQLKGATDGEEEDRMKEEIKVADASEVEERNEEKSKAVHPIPNEELAIKNIPSESTSSHPNPPSRQRKKNRPNSETGDKETHEKAYDGRKVSEENKEDKEVTDEPEKKTRRRKSNAPLQNEIDGTKSKSEKTKDTKEDNNTEHIIRNRDNNIYPKIEDEGKLTTDNNMKETDLEQDKEDKKDTENSIKNRDKKLPKSEDEGKQTVDNNMKEKDLENEDDVSSKVGLKKELGLVNSVGIIVGNIIGTGIFVSPRAVLQYSGSVGMSLIVWVLSGVMCIVGAFCYADIPSGRAVAALTFANYVLQPFFPDGQPPPDYALRLIGIALIATLAPYNPSPAGRTTVRTVSSSSRPRPSTSLLHPSFDTPFGPAKRDCFSIVPSTAPYSANALRFTVCLQRQVGKVAFRTRPDRSRLGTVDTEAQAHALLNLKDLDGNPFDIMPDIALNTCTGTVSIPPRSCPVDDTEWSECADVLLDLLTEVYDAVAVYCYTIPPRGHRRSPTNIAKVTFKKQDLPDSIYVAGVHCSVKPYRPTPRQCQSCWHFGHPAQALPILCPLPILCSIWPCSFHVSCNISHLCELWWFPQRLLLGLPCLPLRIGSGIHQI</sequence>
<evidence type="ECO:0000313" key="3">
    <source>
        <dbReference type="EMBL" id="KAG0712261.1"/>
    </source>
</evidence>
<keyword evidence="2" id="KW-1133">Transmembrane helix</keyword>
<accession>A0A8J5CG89</accession>
<feature type="compositionally biased region" description="Low complexity" evidence="1">
    <location>
        <begin position="376"/>
        <end position="393"/>
    </location>
</feature>
<feature type="compositionally biased region" description="Basic and acidic residues" evidence="1">
    <location>
        <begin position="16"/>
        <end position="34"/>
    </location>
</feature>
<feature type="compositionally biased region" description="Basic and acidic residues" evidence="1">
    <location>
        <begin position="114"/>
        <end position="145"/>
    </location>
</feature>
<name>A0A8J5CG89_CHIOP</name>
<evidence type="ECO:0000256" key="2">
    <source>
        <dbReference type="SAM" id="Phobius"/>
    </source>
</evidence>
<keyword evidence="2" id="KW-0812">Transmembrane</keyword>
<dbReference type="GO" id="GO:0015179">
    <property type="term" value="F:L-amino acid transmembrane transporter activity"/>
    <property type="evidence" value="ECO:0007669"/>
    <property type="project" value="TreeGrafter"/>
</dbReference>
<protein>
    <submittedName>
        <fullName evidence="3">Large neutral amino acids transporter small subunit 2</fullName>
    </submittedName>
</protein>
<feature type="transmembrane region" description="Helical" evidence="2">
    <location>
        <begin position="268"/>
        <end position="288"/>
    </location>
</feature>
<dbReference type="EMBL" id="JACEEZ010022590">
    <property type="protein sequence ID" value="KAG0712261.1"/>
    <property type="molecule type" value="Genomic_DNA"/>
</dbReference>
<feature type="compositionally biased region" description="Basic and acidic residues" evidence="1">
    <location>
        <begin position="161"/>
        <end position="251"/>
    </location>
</feature>
<comment type="caution">
    <text evidence="3">The sequence shown here is derived from an EMBL/GenBank/DDBJ whole genome shotgun (WGS) entry which is preliminary data.</text>
</comment>
<dbReference type="Proteomes" id="UP000770661">
    <property type="component" value="Unassembled WGS sequence"/>
</dbReference>
<feature type="transmembrane region" description="Helical" evidence="2">
    <location>
        <begin position="300"/>
        <end position="322"/>
    </location>
</feature>
<keyword evidence="4" id="KW-1185">Reference proteome</keyword>
<gene>
    <name evidence="3" type="primary">SLC7A8_0</name>
    <name evidence="3" type="ORF">GWK47_018899</name>
</gene>
<feature type="compositionally biased region" description="Basic and acidic residues" evidence="1">
    <location>
        <begin position="51"/>
        <end position="74"/>
    </location>
</feature>
<evidence type="ECO:0000313" key="4">
    <source>
        <dbReference type="Proteomes" id="UP000770661"/>
    </source>
</evidence>
<dbReference type="AlphaFoldDB" id="A0A8J5CG89"/>
<feature type="compositionally biased region" description="Polar residues" evidence="1">
    <location>
        <begin position="1"/>
        <end position="14"/>
    </location>
</feature>
<feature type="region of interest" description="Disordered" evidence="1">
    <location>
        <begin position="1"/>
        <end position="258"/>
    </location>
</feature>
<dbReference type="Gene3D" id="1.20.1740.10">
    <property type="entry name" value="Amino acid/polyamine transporter I"/>
    <property type="match status" value="1"/>
</dbReference>
<evidence type="ECO:0000256" key="1">
    <source>
        <dbReference type="SAM" id="MobiDB-lite"/>
    </source>
</evidence>
<reference evidence="3" key="1">
    <citation type="submission" date="2020-07" db="EMBL/GenBank/DDBJ databases">
        <title>The High-quality genome of the commercially important snow crab, Chionoecetes opilio.</title>
        <authorList>
            <person name="Jeong J.-H."/>
            <person name="Ryu S."/>
        </authorList>
    </citation>
    <scope>NUCLEOTIDE SEQUENCE</scope>
    <source>
        <strain evidence="3">MADBK_172401_WGS</strain>
        <tissue evidence="3">Digestive gland</tissue>
    </source>
</reference>
<dbReference type="OrthoDB" id="272778at2759"/>
<proteinExistence type="predicted"/>
<keyword evidence="2" id="KW-0472">Membrane</keyword>
<organism evidence="3 4">
    <name type="scientific">Chionoecetes opilio</name>
    <name type="common">Atlantic snow crab</name>
    <name type="synonym">Cancer opilio</name>
    <dbReference type="NCBI Taxonomy" id="41210"/>
    <lineage>
        <taxon>Eukaryota</taxon>
        <taxon>Metazoa</taxon>
        <taxon>Ecdysozoa</taxon>
        <taxon>Arthropoda</taxon>
        <taxon>Crustacea</taxon>
        <taxon>Multicrustacea</taxon>
        <taxon>Malacostraca</taxon>
        <taxon>Eumalacostraca</taxon>
        <taxon>Eucarida</taxon>
        <taxon>Decapoda</taxon>
        <taxon>Pleocyemata</taxon>
        <taxon>Brachyura</taxon>
        <taxon>Eubrachyura</taxon>
        <taxon>Majoidea</taxon>
        <taxon>Majidae</taxon>
        <taxon>Chionoecetes</taxon>
    </lineage>
</organism>
<dbReference type="PANTHER" id="PTHR11785:SF240">
    <property type="entry name" value="LD25378P"/>
    <property type="match status" value="1"/>
</dbReference>
<dbReference type="PANTHER" id="PTHR11785">
    <property type="entry name" value="AMINO ACID TRANSPORTER"/>
    <property type="match status" value="1"/>
</dbReference>
<feature type="region of interest" description="Disordered" evidence="1">
    <location>
        <begin position="375"/>
        <end position="399"/>
    </location>
</feature>